<keyword evidence="1" id="KW-0378">Hydrolase</keyword>
<feature type="compositionally biased region" description="Polar residues" evidence="2">
    <location>
        <begin position="324"/>
        <end position="335"/>
    </location>
</feature>
<dbReference type="InterPro" id="IPR054722">
    <property type="entry name" value="PolX-like_BBD"/>
</dbReference>
<evidence type="ECO:0000313" key="4">
    <source>
        <dbReference type="EMBL" id="GEY00348.1"/>
    </source>
</evidence>
<dbReference type="SUPFAM" id="SSF53098">
    <property type="entry name" value="Ribonuclease H-like"/>
    <property type="match status" value="1"/>
</dbReference>
<dbReference type="GO" id="GO:0003676">
    <property type="term" value="F:nucleic acid binding"/>
    <property type="evidence" value="ECO:0007669"/>
    <property type="project" value="InterPro"/>
</dbReference>
<feature type="non-terminal residue" evidence="4">
    <location>
        <position position="1"/>
    </location>
</feature>
<dbReference type="PANTHER" id="PTHR11439">
    <property type="entry name" value="GAG-POL-RELATED RETROTRANSPOSON"/>
    <property type="match status" value="1"/>
</dbReference>
<reference evidence="4" key="1">
    <citation type="journal article" date="2019" name="Sci. Rep.">
        <title>Draft genome of Tanacetum cinerariifolium, the natural source of mosquito coil.</title>
        <authorList>
            <person name="Yamashiro T."/>
            <person name="Shiraishi A."/>
            <person name="Satake H."/>
            <person name="Nakayama K."/>
        </authorList>
    </citation>
    <scope>NUCLEOTIDE SEQUENCE</scope>
</reference>
<evidence type="ECO:0000256" key="1">
    <source>
        <dbReference type="ARBA" id="ARBA00022750"/>
    </source>
</evidence>
<evidence type="ECO:0000259" key="3">
    <source>
        <dbReference type="PROSITE" id="PS50994"/>
    </source>
</evidence>
<dbReference type="Pfam" id="PF13976">
    <property type="entry name" value="gag_pre-integrs"/>
    <property type="match status" value="1"/>
</dbReference>
<dbReference type="InterPro" id="IPR025724">
    <property type="entry name" value="GAG-pre-integrase_dom"/>
</dbReference>
<organism evidence="4">
    <name type="scientific">Tanacetum cinerariifolium</name>
    <name type="common">Dalmatian daisy</name>
    <name type="synonym">Chrysanthemum cinerariifolium</name>
    <dbReference type="NCBI Taxonomy" id="118510"/>
    <lineage>
        <taxon>Eukaryota</taxon>
        <taxon>Viridiplantae</taxon>
        <taxon>Streptophyta</taxon>
        <taxon>Embryophyta</taxon>
        <taxon>Tracheophyta</taxon>
        <taxon>Spermatophyta</taxon>
        <taxon>Magnoliopsida</taxon>
        <taxon>eudicotyledons</taxon>
        <taxon>Gunneridae</taxon>
        <taxon>Pentapetalae</taxon>
        <taxon>asterids</taxon>
        <taxon>campanulids</taxon>
        <taxon>Asterales</taxon>
        <taxon>Asteraceae</taxon>
        <taxon>Asteroideae</taxon>
        <taxon>Anthemideae</taxon>
        <taxon>Anthemidinae</taxon>
        <taxon>Tanacetum</taxon>
    </lineage>
</organism>
<sequence>SVPHPEINSLKTQLTIQASLGKRPEKAFCYTGFIDQLSKQTESVSKKVHTKLLQRFAKVEKHSISLELALQKCKEQVTNDTFYNEKASNVFRKEREQYFEIQYLKAQMQDKNIVISELTKLIKQGKGKSVDTKFDRPSVVRQPNAQRIPKPSFLGKPTPFSYSLERKYFPNTKLVPKTNVSEGLSKPVTTQTLPQTGKKVVSNTNVLRPGMYRIDNRTTRTRAPQLPHTVGNTNLRVLSNNSQVKVKKTQVEVHPRIPSVSNKMMSVTACKDSLNSRTLNANAICATCNKCLVDSNHFACVTKMLNDMHARTKKPTIVPISARKPQSQTNKSIATPNKKKVAPKSTNQKPQSYFRVLYENTNKAWKWWIERQSPSGYKWVPKPKKKWVPKAKIQWIVQLILFIVDSGCTNHMTGNLKLLCNFIEKFLGTVRFGNDQFAPILGYGDLVQGTITVNRVYYVEGLNHNLFSVGHFCDADLEVAFMKSTCFVRDLQGNDLLVSNRGSNLYIIYLQELTSSTPLCLMAKATPTQAWLWHRRLSHLNFDYINLHSKKDIVIGLPKLKYVKDQLCSSYELSKAKRSSFKSKVVPSSKGRLNLLHMDLCGPMWVASINGKKYILVIVDDYSRYTWTLFLRSKDETPEVLKDFLMMIQRNLQALVITVRTDRGTEFLNKTLIAFFKEEGIEHQTSTARTLEQNGVVKRRNRTLVESKGYRVYNKRTRMRVESIHIRFDEIKEVLETFVANNTFGLVPQRQKASDYDNPDPTKDHLLEKVHGNPSRPVQTRRQLATDPKMYMYALTVSTAESKNIKEAMADSAWIEAMQEELHQFDRLQVWELVDKPFGKSIIKLKLLWKNKKDEDQTVIRNKARLVAKGYVQEEGIDFEESFAPMDVKTTFLNGPLKEEVYVAQPDGFVNPDHPEKVYQLRKALYGLKQAPRAWYDELSKVLISKGFTKGQSIGTPMATKPKLHADLSGNPLDQTDYRSKIRSLIYLTSSRPDIVQAVCFYARYQFQPTEKHLKEVKRIFRYLRGTVNMGLWYPKDSSFELTAFSDADHARCIDSRKSTSGGIQFLGDKLFSLMSKKQNCTAMSSAEAEYVVLFVSCAQVMWMRTQLQDYGFNYNKIPLYCDSQTENQLADMFTKALSEDRFKYLVRRIGMRCLTLAELEVLAKESA</sequence>
<dbReference type="InterPro" id="IPR043502">
    <property type="entry name" value="DNA/RNA_pol_sf"/>
</dbReference>
<protein>
    <recommendedName>
        <fullName evidence="3">Integrase catalytic domain-containing protein</fullName>
    </recommendedName>
</protein>
<keyword evidence="1" id="KW-0064">Aspartyl protease</keyword>
<gene>
    <name evidence="4" type="ORF">Tci_372322</name>
</gene>
<keyword evidence="1" id="KW-0645">Protease</keyword>
<dbReference type="InterPro" id="IPR013103">
    <property type="entry name" value="RVT_2"/>
</dbReference>
<evidence type="ECO:0000256" key="2">
    <source>
        <dbReference type="SAM" id="MobiDB-lite"/>
    </source>
</evidence>
<dbReference type="GO" id="GO:0004190">
    <property type="term" value="F:aspartic-type endopeptidase activity"/>
    <property type="evidence" value="ECO:0007669"/>
    <property type="project" value="UniProtKB-KW"/>
</dbReference>
<dbReference type="GO" id="GO:0015074">
    <property type="term" value="P:DNA integration"/>
    <property type="evidence" value="ECO:0007669"/>
    <property type="project" value="InterPro"/>
</dbReference>
<dbReference type="Pfam" id="PF00665">
    <property type="entry name" value="rve"/>
    <property type="match status" value="1"/>
</dbReference>
<accession>A0A699HDB6</accession>
<feature type="domain" description="Integrase catalytic" evidence="3">
    <location>
        <begin position="583"/>
        <end position="756"/>
    </location>
</feature>
<comment type="caution">
    <text evidence="4">The sequence shown here is derived from an EMBL/GenBank/DDBJ whole genome shotgun (WGS) entry which is preliminary data.</text>
</comment>
<dbReference type="Gene3D" id="3.30.420.10">
    <property type="entry name" value="Ribonuclease H-like superfamily/Ribonuclease H"/>
    <property type="match status" value="1"/>
</dbReference>
<dbReference type="CDD" id="cd09272">
    <property type="entry name" value="RNase_HI_RT_Ty1"/>
    <property type="match status" value="1"/>
</dbReference>
<dbReference type="InterPro" id="IPR001584">
    <property type="entry name" value="Integrase_cat-core"/>
</dbReference>
<proteinExistence type="predicted"/>
<dbReference type="InterPro" id="IPR012337">
    <property type="entry name" value="RNaseH-like_sf"/>
</dbReference>
<dbReference type="AlphaFoldDB" id="A0A699HDB6"/>
<dbReference type="InterPro" id="IPR036397">
    <property type="entry name" value="RNaseH_sf"/>
</dbReference>
<dbReference type="PANTHER" id="PTHR11439:SF509">
    <property type="entry name" value="RNA-DIRECTED DNA POLYMERASE"/>
    <property type="match status" value="1"/>
</dbReference>
<dbReference type="SUPFAM" id="SSF56672">
    <property type="entry name" value="DNA/RNA polymerases"/>
    <property type="match status" value="1"/>
</dbReference>
<dbReference type="EMBL" id="BKCJ010144842">
    <property type="protein sequence ID" value="GEY00348.1"/>
    <property type="molecule type" value="Genomic_DNA"/>
</dbReference>
<name>A0A699HDB6_TANCI</name>
<dbReference type="Pfam" id="PF07727">
    <property type="entry name" value="RVT_2"/>
    <property type="match status" value="2"/>
</dbReference>
<dbReference type="PROSITE" id="PS50994">
    <property type="entry name" value="INTEGRASE"/>
    <property type="match status" value="1"/>
</dbReference>
<feature type="region of interest" description="Disordered" evidence="2">
    <location>
        <begin position="323"/>
        <end position="347"/>
    </location>
</feature>
<dbReference type="Pfam" id="PF22936">
    <property type="entry name" value="Pol_BBD"/>
    <property type="match status" value="1"/>
</dbReference>